<keyword evidence="2" id="KW-1185">Reference proteome</keyword>
<dbReference type="RefSeq" id="WP_015248081.1">
    <property type="nucleotide sequence ID" value="NC_019892.1"/>
</dbReference>
<organism evidence="1 2">
    <name type="scientific">Singulisphaera acidiphila (strain ATCC BAA-1392 / DSM 18658 / VKM B-2454 / MOB10)</name>
    <dbReference type="NCBI Taxonomy" id="886293"/>
    <lineage>
        <taxon>Bacteria</taxon>
        <taxon>Pseudomonadati</taxon>
        <taxon>Planctomycetota</taxon>
        <taxon>Planctomycetia</taxon>
        <taxon>Isosphaerales</taxon>
        <taxon>Isosphaeraceae</taxon>
        <taxon>Singulisphaera</taxon>
    </lineage>
</organism>
<evidence type="ECO:0008006" key="3">
    <source>
        <dbReference type="Google" id="ProtNLM"/>
    </source>
</evidence>
<name>L0DK06_SINAD</name>
<evidence type="ECO:0000313" key="2">
    <source>
        <dbReference type="Proteomes" id="UP000010798"/>
    </source>
</evidence>
<reference evidence="1 2" key="1">
    <citation type="submission" date="2012-02" db="EMBL/GenBank/DDBJ databases">
        <title>Complete sequence of chromosome of Singulisphaera acidiphila DSM 18658.</title>
        <authorList>
            <consortium name="US DOE Joint Genome Institute (JGI-PGF)"/>
            <person name="Lucas S."/>
            <person name="Copeland A."/>
            <person name="Lapidus A."/>
            <person name="Glavina del Rio T."/>
            <person name="Dalin E."/>
            <person name="Tice H."/>
            <person name="Bruce D."/>
            <person name="Goodwin L."/>
            <person name="Pitluck S."/>
            <person name="Peters L."/>
            <person name="Ovchinnikova G."/>
            <person name="Chertkov O."/>
            <person name="Kyrpides N."/>
            <person name="Mavromatis K."/>
            <person name="Ivanova N."/>
            <person name="Brettin T."/>
            <person name="Detter J.C."/>
            <person name="Han C."/>
            <person name="Larimer F."/>
            <person name="Land M."/>
            <person name="Hauser L."/>
            <person name="Markowitz V."/>
            <person name="Cheng J.-F."/>
            <person name="Hugenholtz P."/>
            <person name="Woyke T."/>
            <person name="Wu D."/>
            <person name="Tindall B."/>
            <person name="Pomrenke H."/>
            <person name="Brambilla E."/>
            <person name="Klenk H.-P."/>
            <person name="Eisen J.A."/>
        </authorList>
    </citation>
    <scope>NUCLEOTIDE SEQUENCE [LARGE SCALE GENOMIC DNA]</scope>
    <source>
        <strain evidence="2">ATCC BAA-1392 / DSM 18658 / VKM B-2454 / MOB10</strain>
    </source>
</reference>
<evidence type="ECO:0000313" key="1">
    <source>
        <dbReference type="EMBL" id="AGA28971.1"/>
    </source>
</evidence>
<dbReference type="STRING" id="886293.Sinac_4809"/>
<sequence>MNTLSLRTVVRNAAAVFSGCYGAVTRRAEQAGCSRQTLYQHARLLERRLQPQDTAPAAVEVPIAAPAQVARLDQPTRRRLAVTAFAMGISTRQIEDLLRVILGEEGPDHATIGRWVADAAHSARPVLKAIDAACVPKVGTLAVDEIFFGGGRLWSGSSRRV</sequence>
<accession>L0DK06</accession>
<protein>
    <recommendedName>
        <fullName evidence="3">Transposase</fullName>
    </recommendedName>
</protein>
<dbReference type="AlphaFoldDB" id="L0DK06"/>
<gene>
    <name evidence="1" type="ordered locus">Sinac_4809</name>
</gene>
<dbReference type="EMBL" id="CP003364">
    <property type="protein sequence ID" value="AGA28971.1"/>
    <property type="molecule type" value="Genomic_DNA"/>
</dbReference>
<dbReference type="Proteomes" id="UP000010798">
    <property type="component" value="Chromosome"/>
</dbReference>
<dbReference type="KEGG" id="saci:Sinac_4809"/>
<dbReference type="HOGENOM" id="CLU_1642591_0_0_0"/>
<proteinExistence type="predicted"/>